<keyword evidence="4" id="KW-1185">Reference proteome</keyword>
<dbReference type="PANTHER" id="PTHR12526">
    <property type="entry name" value="GLYCOSYLTRANSFERASE"/>
    <property type="match status" value="1"/>
</dbReference>
<gene>
    <name evidence="3" type="ORF">HEQ75_06695</name>
</gene>
<dbReference type="Pfam" id="PF00534">
    <property type="entry name" value="Glycos_transf_1"/>
    <property type="match status" value="1"/>
</dbReference>
<dbReference type="RefSeq" id="WP_168028492.1">
    <property type="nucleotide sequence ID" value="NZ_JAAVNE010000007.1"/>
</dbReference>
<evidence type="ECO:0000259" key="2">
    <source>
        <dbReference type="Pfam" id="PF13439"/>
    </source>
</evidence>
<evidence type="ECO:0000313" key="4">
    <source>
        <dbReference type="Proteomes" id="UP000787635"/>
    </source>
</evidence>
<comment type="caution">
    <text evidence="3">The sequence shown here is derived from an EMBL/GenBank/DDBJ whole genome shotgun (WGS) entry which is preliminary data.</text>
</comment>
<dbReference type="Gene3D" id="3.40.50.2000">
    <property type="entry name" value="Glycogen Phosphorylase B"/>
    <property type="match status" value="2"/>
</dbReference>
<dbReference type="Pfam" id="PF13439">
    <property type="entry name" value="Glyco_transf_4"/>
    <property type="match status" value="1"/>
</dbReference>
<reference evidence="3 4" key="1">
    <citation type="submission" date="2020-03" db="EMBL/GenBank/DDBJ databases">
        <title>Roseomonas selenitidurans sp. nov. isolated from urban soil.</title>
        <authorList>
            <person name="Liu H."/>
        </authorList>
    </citation>
    <scope>NUCLEOTIDE SEQUENCE [LARGE SCALE GENOMIC DNA]</scope>
    <source>
        <strain evidence="3 4">BU-1</strain>
    </source>
</reference>
<sequence>MRAGLAPPADLAARAAPPAITARGAERQNLAPLVMHVFPSFAVGGAQVRFAALANRFRARWRHVVVALDGNAACEERIGPQVPLTLLDPPAGGGGLPGRLWRIQALLRHLKPDALVTGNWGSMDWAIAQRALPGLRHLHIEDGFGPEEAQAQFRRRVLARRVALGRSAVVLPSLTLLRMARDTWRLPPARLHYVPNGLDLNRFRPDGPVAVLAPADGTPVIGTVAALRPEKALDRLLRAAALVARRRIRFHLVLVGDGPERGRLEALAQHLGIAAQVTFAGHVPDPAAAYRGFDLFALTSDTEQMPFSVLEAMGTGLAVAATDVGDVAEMVTRENGPFVTPLDDAAYAQALSGLLEDPGRRRAIGAANRSRAVLDFGEETMFQTYAALIEGQATPA</sequence>
<proteinExistence type="predicted"/>
<feature type="domain" description="Glycosyl transferase family 1" evidence="1">
    <location>
        <begin position="214"/>
        <end position="370"/>
    </location>
</feature>
<dbReference type="SUPFAM" id="SSF53756">
    <property type="entry name" value="UDP-Glycosyltransferase/glycogen phosphorylase"/>
    <property type="match status" value="1"/>
</dbReference>
<feature type="domain" description="Glycosyltransferase subfamily 4-like N-terminal" evidence="2">
    <location>
        <begin position="43"/>
        <end position="202"/>
    </location>
</feature>
<evidence type="ECO:0000313" key="3">
    <source>
        <dbReference type="EMBL" id="NKC30545.1"/>
    </source>
</evidence>
<dbReference type="Proteomes" id="UP000787635">
    <property type="component" value="Unassembled WGS sequence"/>
</dbReference>
<accession>A0ABX1E075</accession>
<organism evidence="3 4">
    <name type="scientific">Falsiroseomonas selenitidurans</name>
    <dbReference type="NCBI Taxonomy" id="2716335"/>
    <lineage>
        <taxon>Bacteria</taxon>
        <taxon>Pseudomonadati</taxon>
        <taxon>Pseudomonadota</taxon>
        <taxon>Alphaproteobacteria</taxon>
        <taxon>Acetobacterales</taxon>
        <taxon>Roseomonadaceae</taxon>
        <taxon>Falsiroseomonas</taxon>
    </lineage>
</organism>
<evidence type="ECO:0000259" key="1">
    <source>
        <dbReference type="Pfam" id="PF00534"/>
    </source>
</evidence>
<dbReference type="InterPro" id="IPR001296">
    <property type="entry name" value="Glyco_trans_1"/>
</dbReference>
<protein>
    <submittedName>
        <fullName evidence="3">Glycosyltransferase family 4 protein</fullName>
    </submittedName>
</protein>
<dbReference type="InterPro" id="IPR028098">
    <property type="entry name" value="Glyco_trans_4-like_N"/>
</dbReference>
<dbReference type="EMBL" id="JAAVNE010000007">
    <property type="protein sequence ID" value="NKC30545.1"/>
    <property type="molecule type" value="Genomic_DNA"/>
</dbReference>
<dbReference type="CDD" id="cd03801">
    <property type="entry name" value="GT4_PimA-like"/>
    <property type="match status" value="1"/>
</dbReference>
<name>A0ABX1E075_9PROT</name>